<evidence type="ECO:0000256" key="1">
    <source>
        <dbReference type="SAM" id="Phobius"/>
    </source>
</evidence>
<accession>N1MSY4</accession>
<sequence length="167" mass="18391">MLLRNQRGSAIIEFAIIAAPFIALLLAIMQTTLTMFTQQVLETTAEKSGRSIRTGSAQTNGTSQSTFKTQLCATLPSYMPCDNVMFDIRIANSLEDVDSKAISLTYDNAANVTNMWSYQLGGPGDIVIMRVMYQMPVIMGPLGFDLANMKNGRRLLVATSVFKNETY</sequence>
<name>N1MSY4_9SPHN</name>
<keyword evidence="4" id="KW-1185">Reference proteome</keyword>
<protein>
    <recommendedName>
        <fullName evidence="2">TadE-like domain-containing protein</fullName>
    </recommendedName>
</protein>
<comment type="caution">
    <text evidence="3">The sequence shown here is derived from an EMBL/GenBank/DDBJ whole genome shotgun (WGS) entry which is preliminary data.</text>
</comment>
<feature type="transmembrane region" description="Helical" evidence="1">
    <location>
        <begin position="12"/>
        <end position="29"/>
    </location>
</feature>
<evidence type="ECO:0000313" key="4">
    <source>
        <dbReference type="Proteomes" id="UP000013201"/>
    </source>
</evidence>
<keyword evidence="1" id="KW-0472">Membrane</keyword>
<organism evidence="3 4">
    <name type="scientific">Sphingobium indicum BiD32</name>
    <dbReference type="NCBI Taxonomy" id="1301087"/>
    <lineage>
        <taxon>Bacteria</taxon>
        <taxon>Pseudomonadati</taxon>
        <taxon>Pseudomonadota</taxon>
        <taxon>Alphaproteobacteria</taxon>
        <taxon>Sphingomonadales</taxon>
        <taxon>Sphingomonadaceae</taxon>
        <taxon>Sphingobium</taxon>
    </lineage>
</organism>
<feature type="domain" description="TadE-like" evidence="2">
    <location>
        <begin position="8"/>
        <end position="50"/>
    </location>
</feature>
<dbReference type="Pfam" id="PF07811">
    <property type="entry name" value="TadE"/>
    <property type="match status" value="1"/>
</dbReference>
<reference evidence="4" key="2">
    <citation type="submission" date="2013-04" db="EMBL/GenBank/DDBJ databases">
        <title>Bisphenol A degrading Sphingobium sp. strain BiD32.</title>
        <authorList>
            <person name="Nielsen J.L."/>
            <person name="Zhou N.A."/>
            <person name="Kjeldal H."/>
        </authorList>
    </citation>
    <scope>NUCLEOTIDE SEQUENCE [LARGE SCALE GENOMIC DNA]</scope>
    <source>
        <strain evidence="4">BiD32</strain>
    </source>
</reference>
<dbReference type="AlphaFoldDB" id="N1MSY4"/>
<dbReference type="EMBL" id="CAVK010000256">
    <property type="protein sequence ID" value="CCW20285.1"/>
    <property type="molecule type" value="Genomic_DNA"/>
</dbReference>
<evidence type="ECO:0000259" key="2">
    <source>
        <dbReference type="Pfam" id="PF07811"/>
    </source>
</evidence>
<dbReference type="Proteomes" id="UP000013201">
    <property type="component" value="Unassembled WGS sequence"/>
</dbReference>
<keyword evidence="1" id="KW-0812">Transmembrane</keyword>
<dbReference type="RefSeq" id="WP_006967837.1">
    <property type="nucleotide sequence ID" value="NZ_CAVK010000256.1"/>
</dbReference>
<proteinExistence type="predicted"/>
<dbReference type="InterPro" id="IPR012495">
    <property type="entry name" value="TadE-like_dom"/>
</dbReference>
<gene>
    <name evidence="3" type="ORF">EBBID32_46590</name>
</gene>
<keyword evidence="1" id="KW-1133">Transmembrane helix</keyword>
<reference evidence="3 4" key="1">
    <citation type="submission" date="2013-03" db="EMBL/GenBank/DDBJ databases">
        <authorList>
            <person name="Le V."/>
        </authorList>
    </citation>
    <scope>NUCLEOTIDE SEQUENCE [LARGE SCALE GENOMIC DNA]</scope>
    <source>
        <strain evidence="3 4">BiD32</strain>
    </source>
</reference>
<evidence type="ECO:0000313" key="3">
    <source>
        <dbReference type="EMBL" id="CCW20285.1"/>
    </source>
</evidence>